<evidence type="ECO:0000313" key="2">
    <source>
        <dbReference type="Proteomes" id="UP001056386"/>
    </source>
</evidence>
<dbReference type="RefSeq" id="WP_035978483.1">
    <property type="nucleotide sequence ID" value="NZ_CP021075.1"/>
</dbReference>
<evidence type="ECO:0008006" key="3">
    <source>
        <dbReference type="Google" id="ProtNLM"/>
    </source>
</evidence>
<dbReference type="Proteomes" id="UP001056386">
    <property type="component" value="Chromosome 2"/>
</dbReference>
<dbReference type="EMBL" id="CP099583">
    <property type="protein sequence ID" value="USS43733.1"/>
    <property type="molecule type" value="Genomic_DNA"/>
</dbReference>
<evidence type="ECO:0000313" key="1">
    <source>
        <dbReference type="EMBL" id="USS43733.1"/>
    </source>
</evidence>
<protein>
    <recommendedName>
        <fullName evidence="3">Lipoprotein</fullName>
    </recommendedName>
</protein>
<name>A0ABY5BA65_BURGL</name>
<gene>
    <name evidence="1" type="ORF">NFI99_04590</name>
</gene>
<accession>A0ABY5BA65</accession>
<keyword evidence="2" id="KW-1185">Reference proteome</keyword>
<proteinExistence type="predicted"/>
<reference evidence="1" key="1">
    <citation type="submission" date="2022-06" db="EMBL/GenBank/DDBJ databases">
        <title>Draft genome sequence of Burkholderia glumae strain GR20004 isolated from rice panicle showing bacterial panicle blight.</title>
        <authorList>
            <person name="Choi S.Y."/>
            <person name="Lee Y.H."/>
        </authorList>
    </citation>
    <scope>NUCLEOTIDE SEQUENCE</scope>
    <source>
        <strain evidence="1">GR20004</strain>
    </source>
</reference>
<organism evidence="1 2">
    <name type="scientific">Burkholderia glumae</name>
    <name type="common">Pseudomonas glumae</name>
    <dbReference type="NCBI Taxonomy" id="337"/>
    <lineage>
        <taxon>Bacteria</taxon>
        <taxon>Pseudomonadati</taxon>
        <taxon>Pseudomonadota</taxon>
        <taxon>Betaproteobacteria</taxon>
        <taxon>Burkholderiales</taxon>
        <taxon>Burkholderiaceae</taxon>
        <taxon>Burkholderia</taxon>
    </lineage>
</organism>
<sequence>MYVQFTDSSETAIIAIFGCAQDPKIYPNQGEIETSDPRYAAYYESLPAPAQKWIEAPSQD</sequence>